<reference evidence="2 3" key="1">
    <citation type="submission" date="2019-05" db="EMBL/GenBank/DDBJ databases">
        <title>Ruegeria sp. nov., isolated from tidal flat.</title>
        <authorList>
            <person name="Kim W."/>
        </authorList>
    </citation>
    <scope>NUCLEOTIDE SEQUENCE [LARGE SCALE GENOMIC DNA]</scope>
    <source>
        <strain evidence="2 3">CAU 1488</strain>
    </source>
</reference>
<feature type="transmembrane region" description="Helical" evidence="1">
    <location>
        <begin position="50"/>
        <end position="69"/>
    </location>
</feature>
<dbReference type="RefSeq" id="WP_138843444.1">
    <property type="nucleotide sequence ID" value="NZ_VCPD01000005.1"/>
</dbReference>
<sequence>MSAAGQFWDAAFRPLFLATALCAIAGALWWPLGLPMPGLLPAGLWHAHEMLFGFAGAAVGGYLLTALPSWTGMPPISGRPLVFLTLSWILARIAAFHAGYLTAPVLALAGAGYFLFLAILLLRRIVAAKSWGKLGFVFIVLILGGTDAVLLWSVAEGHLALGRDATGTAVLLFAMLMSQIGGKAVPAFTRNWLSRSGHGCAKSLPRSPLPATVLLAGAILCETTGYRQLAGIHLVSSSALLLRLMRDWRSLEVRSEPLLVALHLGFLWLPVGLGLAGLARLMPLPISDTEILHVLTVGAMGGLVFAMAGRAAAHRDNGRLRASPRFATGVALIWLAACVRVLLPENLALSGTLWCLGWAAFTLDLLPNLGGPVERPILSGRRLPAPAGRENTEWREA</sequence>
<evidence type="ECO:0000256" key="1">
    <source>
        <dbReference type="SAM" id="Phobius"/>
    </source>
</evidence>
<keyword evidence="1" id="KW-0812">Transmembrane</keyword>
<feature type="transmembrane region" description="Helical" evidence="1">
    <location>
        <begin position="105"/>
        <end position="122"/>
    </location>
</feature>
<dbReference type="Proteomes" id="UP001193035">
    <property type="component" value="Unassembled WGS sequence"/>
</dbReference>
<comment type="caution">
    <text evidence="2">The sequence shown here is derived from an EMBL/GenBank/DDBJ whole genome shotgun (WGS) entry which is preliminary data.</text>
</comment>
<keyword evidence="1" id="KW-0472">Membrane</keyword>
<feature type="transmembrane region" description="Helical" evidence="1">
    <location>
        <begin position="81"/>
        <end position="99"/>
    </location>
</feature>
<accession>A0ABY2WUS1</accession>
<organism evidence="2 3">
    <name type="scientific">Ruegeria sediminis</name>
    <dbReference type="NCBI Taxonomy" id="2583820"/>
    <lineage>
        <taxon>Bacteria</taxon>
        <taxon>Pseudomonadati</taxon>
        <taxon>Pseudomonadota</taxon>
        <taxon>Alphaproteobacteria</taxon>
        <taxon>Rhodobacterales</taxon>
        <taxon>Roseobacteraceae</taxon>
        <taxon>Ruegeria</taxon>
    </lineage>
</organism>
<protein>
    <submittedName>
        <fullName evidence="2">NnrS family protein</fullName>
    </submittedName>
</protein>
<evidence type="ECO:0000313" key="2">
    <source>
        <dbReference type="EMBL" id="TMV06333.1"/>
    </source>
</evidence>
<proteinExistence type="predicted"/>
<dbReference type="Pfam" id="PF05940">
    <property type="entry name" value="NnrS"/>
    <property type="match status" value="1"/>
</dbReference>
<feature type="transmembrane region" description="Helical" evidence="1">
    <location>
        <begin position="165"/>
        <end position="182"/>
    </location>
</feature>
<feature type="transmembrane region" description="Helical" evidence="1">
    <location>
        <begin position="291"/>
        <end position="313"/>
    </location>
</feature>
<name>A0ABY2WUS1_9RHOB</name>
<keyword evidence="1" id="KW-1133">Transmembrane helix</keyword>
<feature type="transmembrane region" description="Helical" evidence="1">
    <location>
        <begin position="325"/>
        <end position="343"/>
    </location>
</feature>
<keyword evidence="3" id="KW-1185">Reference proteome</keyword>
<dbReference type="EMBL" id="VCPD01000005">
    <property type="protein sequence ID" value="TMV06333.1"/>
    <property type="molecule type" value="Genomic_DNA"/>
</dbReference>
<feature type="transmembrane region" description="Helical" evidence="1">
    <location>
        <begin position="257"/>
        <end position="279"/>
    </location>
</feature>
<gene>
    <name evidence="2" type="ORF">FGK63_14335</name>
</gene>
<evidence type="ECO:0000313" key="3">
    <source>
        <dbReference type="Proteomes" id="UP001193035"/>
    </source>
</evidence>
<feature type="transmembrane region" description="Helical" evidence="1">
    <location>
        <begin position="134"/>
        <end position="153"/>
    </location>
</feature>
<dbReference type="InterPro" id="IPR010266">
    <property type="entry name" value="NnrS"/>
</dbReference>
<feature type="transmembrane region" description="Helical" evidence="1">
    <location>
        <begin position="12"/>
        <end position="30"/>
    </location>
</feature>